<feature type="active site" description="Proton acceptor" evidence="4 5">
    <location>
        <position position="370"/>
    </location>
</feature>
<dbReference type="Pfam" id="PF01564">
    <property type="entry name" value="Spermine_synth"/>
    <property type="match status" value="1"/>
</dbReference>
<comment type="caution">
    <text evidence="4">Lacks conserved residue(s) required for the propagation of feature annotation.</text>
</comment>
<evidence type="ECO:0000256" key="4">
    <source>
        <dbReference type="HAMAP-Rule" id="MF_00198"/>
    </source>
</evidence>
<dbReference type="NCBIfam" id="NF037959">
    <property type="entry name" value="MFS_SpdSyn"/>
    <property type="match status" value="1"/>
</dbReference>
<dbReference type="GO" id="GO:0004766">
    <property type="term" value="F:spermidine synthase activity"/>
    <property type="evidence" value="ECO:0007669"/>
    <property type="project" value="UniProtKB-UniRule"/>
</dbReference>
<evidence type="ECO:0000256" key="3">
    <source>
        <dbReference type="ARBA" id="ARBA00023115"/>
    </source>
</evidence>
<keyword evidence="4" id="KW-1003">Cell membrane</keyword>
<comment type="subunit">
    <text evidence="4">Homodimer or homotetramer.</text>
</comment>
<feature type="transmembrane region" description="Helical" evidence="4">
    <location>
        <begin position="12"/>
        <end position="37"/>
    </location>
</feature>
<evidence type="ECO:0000256" key="1">
    <source>
        <dbReference type="ARBA" id="ARBA00007867"/>
    </source>
</evidence>
<dbReference type="CDD" id="cd02440">
    <property type="entry name" value="AdoMet_MTases"/>
    <property type="match status" value="1"/>
</dbReference>
<dbReference type="EMBL" id="PDPS01000036">
    <property type="protein sequence ID" value="PID56295.1"/>
    <property type="molecule type" value="Genomic_DNA"/>
</dbReference>
<sequence>MKDSQERLPSWGRAILLSVVFAASASGLVYELVAGAVSSYILGDAVTQFSLVIGVFLSAMGGGAFLAQFLQSCLLYRFVQLELWLGVLGGCSSMMMFAVSAFAESLFPLFFYSLCVMLGGFIGLEVPLLIRILQASQSVSATLSDVLALDYLGALIGSILFPFVVLPFLGLSRASVVFGLLNLAVAAACLPLLQKRSRGLLSFQLVFAALLLLSTFVFSTQWVGFFEDILYQDDIIYTASTPYQRIVLTRWRDDIRLYLNGHIQFSSIDEARYHESLVIPAMEASAPVRDVLILGGGDGMAAREVLKYDSVAAITVVDLDPAMTRLGQERTELLKLNQNSLNSPKVEVVNSDAMLFVEENRDFYDVIVIDLPDPNNEALSKLYSDSFYRLCARRLRENGVFVTQATSPFFARDAFWCIVTTVNAGAAEAFPESGVRAALPYHVNVPAFGEWGFVMGTKRPLDPAQLAVSVDTRFLDTMTLHAMFAFGKDIQAPENTLKINRLEHPVLYSYYEKGWRTYSE</sequence>
<keyword evidence="3 4" id="KW-0620">Polyamine biosynthesis</keyword>
<feature type="binding site" evidence="4">
    <location>
        <begin position="352"/>
        <end position="353"/>
    </location>
    <ligand>
        <name>S-methyl-5'-thioadenosine</name>
        <dbReference type="ChEBI" id="CHEBI:17509"/>
    </ligand>
</feature>
<feature type="transmembrane region" description="Helical" evidence="4">
    <location>
        <begin position="83"/>
        <end position="103"/>
    </location>
</feature>
<reference evidence="7 8" key="1">
    <citation type="submission" date="2017-10" db="EMBL/GenBank/DDBJ databases">
        <title>Novel microbial diversity and functional potential in the marine mammal oral microbiome.</title>
        <authorList>
            <person name="Dudek N.K."/>
            <person name="Sun C.L."/>
            <person name="Burstein D."/>
            <person name="Kantor R.S."/>
            <person name="Aliaga Goltsman D.S."/>
            <person name="Bik E.M."/>
            <person name="Thomas B.C."/>
            <person name="Banfield J.F."/>
            <person name="Relman D.A."/>
        </authorList>
    </citation>
    <scope>NUCLEOTIDE SEQUENCE [LARGE SCALE GENOMIC DNA]</scope>
    <source>
        <strain evidence="7">DOLZORAL124_49_17</strain>
    </source>
</reference>
<comment type="caution">
    <text evidence="7">The sequence shown here is derived from an EMBL/GenBank/DDBJ whole genome shotgun (WGS) entry which is preliminary data.</text>
</comment>
<keyword evidence="4" id="KW-0472">Membrane</keyword>
<evidence type="ECO:0000313" key="7">
    <source>
        <dbReference type="EMBL" id="PID56295.1"/>
    </source>
</evidence>
<dbReference type="PROSITE" id="PS51006">
    <property type="entry name" value="PABS_2"/>
    <property type="match status" value="1"/>
</dbReference>
<dbReference type="PROSITE" id="PS01330">
    <property type="entry name" value="PABS_1"/>
    <property type="match status" value="1"/>
</dbReference>
<dbReference type="UniPathway" id="UPA00248">
    <property type="reaction ID" value="UER00314"/>
</dbReference>
<name>A0A2G6E2H7_9BACT</name>
<feature type="transmembrane region" description="Helical" evidence="4">
    <location>
        <begin position="151"/>
        <end position="170"/>
    </location>
</feature>
<proteinExistence type="inferred from homology"/>
<organism evidence="7 8">
    <name type="scientific">candidate division KSB3 bacterium</name>
    <dbReference type="NCBI Taxonomy" id="2044937"/>
    <lineage>
        <taxon>Bacteria</taxon>
        <taxon>candidate division KSB3</taxon>
    </lineage>
</organism>
<feature type="domain" description="PABS" evidence="6">
    <location>
        <begin position="214"/>
        <end position="458"/>
    </location>
</feature>
<dbReference type="PANTHER" id="PTHR43317">
    <property type="entry name" value="THERMOSPERMINE SYNTHASE ACAULIS5"/>
    <property type="match status" value="1"/>
</dbReference>
<keyword evidence="4" id="KW-0745">Spermidine biosynthesis</keyword>
<evidence type="ECO:0000259" key="6">
    <source>
        <dbReference type="PROSITE" id="PS51006"/>
    </source>
</evidence>
<evidence type="ECO:0000256" key="5">
    <source>
        <dbReference type="PROSITE-ProRule" id="PRU00354"/>
    </source>
</evidence>
<comment type="pathway">
    <text evidence="4">Amine and polyamine biosynthesis; spermidine biosynthesis; spermidine from putrescine: step 1/1.</text>
</comment>
<dbReference type="InterPro" id="IPR030373">
    <property type="entry name" value="PABS_CS"/>
</dbReference>
<feature type="binding site" evidence="4">
    <location>
        <position position="318"/>
    </location>
    <ligand>
        <name>S-methyl-5'-thioadenosine</name>
        <dbReference type="ChEBI" id="CHEBI:17509"/>
    </ligand>
</feature>
<comment type="function">
    <text evidence="4">Catalyzes the irreversible transfer of a propylamine group from the amino donor S-adenosylmethioninamine (decarboxy-AdoMet) to putrescine (1,4-diaminobutane) to yield spermidine.</text>
</comment>
<dbReference type="NCBIfam" id="NF002956">
    <property type="entry name" value="PRK03612.1"/>
    <property type="match status" value="1"/>
</dbReference>
<dbReference type="InterPro" id="IPR030374">
    <property type="entry name" value="PABS"/>
</dbReference>
<keyword evidence="4" id="KW-0812">Transmembrane</keyword>
<dbReference type="GO" id="GO:0008295">
    <property type="term" value="P:spermidine biosynthetic process"/>
    <property type="evidence" value="ECO:0007669"/>
    <property type="project" value="UniProtKB-UniRule"/>
</dbReference>
<evidence type="ECO:0000313" key="8">
    <source>
        <dbReference type="Proteomes" id="UP000229740"/>
    </source>
</evidence>
<dbReference type="EC" id="2.5.1.16" evidence="4"/>
<evidence type="ECO:0000256" key="2">
    <source>
        <dbReference type="ARBA" id="ARBA00022679"/>
    </source>
</evidence>
<dbReference type="InterPro" id="IPR001045">
    <property type="entry name" value="Spermi_synthase"/>
</dbReference>
<dbReference type="SUPFAM" id="SSF53335">
    <property type="entry name" value="S-adenosyl-L-methionine-dependent methyltransferases"/>
    <property type="match status" value="1"/>
</dbReference>
<keyword evidence="4" id="KW-1133">Transmembrane helix</keyword>
<dbReference type="GO" id="GO:0010487">
    <property type="term" value="F:thermospermine synthase activity"/>
    <property type="evidence" value="ECO:0007669"/>
    <property type="project" value="UniProtKB-ARBA"/>
</dbReference>
<feature type="binding site" evidence="4">
    <location>
        <position position="274"/>
    </location>
    <ligand>
        <name>spermidine</name>
        <dbReference type="ChEBI" id="CHEBI:57834"/>
    </ligand>
</feature>
<feature type="binding site" evidence="4">
    <location>
        <position position="244"/>
    </location>
    <ligand>
        <name>S-methyl-5'-thioadenosine</name>
        <dbReference type="ChEBI" id="CHEBI:17509"/>
    </ligand>
</feature>
<gene>
    <name evidence="4" type="primary">speE</name>
    <name evidence="7" type="ORF">CSB45_12260</name>
</gene>
<comment type="similarity">
    <text evidence="1 4">Belongs to the spermidine/spermine synthase family.</text>
</comment>
<feature type="binding site" evidence="4">
    <location>
        <position position="298"/>
    </location>
    <ligand>
        <name>spermidine</name>
        <dbReference type="ChEBI" id="CHEBI:57834"/>
    </ligand>
</feature>
<dbReference type="PANTHER" id="PTHR43317:SF1">
    <property type="entry name" value="THERMOSPERMINE SYNTHASE ACAULIS5"/>
    <property type="match status" value="1"/>
</dbReference>
<accession>A0A2G6E2H7</accession>
<feature type="transmembrane region" description="Helical" evidence="4">
    <location>
        <begin position="49"/>
        <end position="71"/>
    </location>
</feature>
<keyword evidence="2 4" id="KW-0808">Transferase</keyword>
<comment type="subcellular location">
    <subcellularLocation>
        <location evidence="4">Cell membrane</location>
        <topology evidence="4">Multi-pass membrane protein</topology>
    </subcellularLocation>
</comment>
<feature type="transmembrane region" description="Helical" evidence="4">
    <location>
        <begin position="205"/>
        <end position="225"/>
    </location>
</feature>
<dbReference type="Gene3D" id="3.40.50.150">
    <property type="entry name" value="Vaccinia Virus protein VP39"/>
    <property type="match status" value="1"/>
</dbReference>
<dbReference type="AlphaFoldDB" id="A0A2G6E2H7"/>
<protein>
    <recommendedName>
        <fullName evidence="4">Polyamine aminopropyltransferase</fullName>
    </recommendedName>
    <alternativeName>
        <fullName evidence="4">Putrescine aminopropyltransferase</fullName>
        <shortName evidence="4">PAPT</shortName>
    </alternativeName>
    <alternativeName>
        <fullName evidence="4">Spermidine synthase</fullName>
        <shortName evidence="4">SPDS</shortName>
        <shortName evidence="4">SPDSY</shortName>
        <ecNumber evidence="4">2.5.1.16</ecNumber>
    </alternativeName>
</protein>
<feature type="transmembrane region" description="Helical" evidence="4">
    <location>
        <begin position="176"/>
        <end position="193"/>
    </location>
</feature>
<dbReference type="GO" id="GO:0005886">
    <property type="term" value="C:plasma membrane"/>
    <property type="evidence" value="ECO:0007669"/>
    <property type="project" value="UniProtKB-SubCell"/>
</dbReference>
<dbReference type="HAMAP" id="MF_00198">
    <property type="entry name" value="Spermidine_synth"/>
    <property type="match status" value="1"/>
</dbReference>
<comment type="catalytic activity">
    <reaction evidence="4">
        <text>S-adenosyl 3-(methylsulfanyl)propylamine + putrescine = S-methyl-5'-thioadenosine + spermidine + H(+)</text>
        <dbReference type="Rhea" id="RHEA:12721"/>
        <dbReference type="ChEBI" id="CHEBI:15378"/>
        <dbReference type="ChEBI" id="CHEBI:17509"/>
        <dbReference type="ChEBI" id="CHEBI:57443"/>
        <dbReference type="ChEBI" id="CHEBI:57834"/>
        <dbReference type="ChEBI" id="CHEBI:326268"/>
        <dbReference type="EC" id="2.5.1.16"/>
    </reaction>
</comment>
<feature type="transmembrane region" description="Helical" evidence="4">
    <location>
        <begin position="109"/>
        <end position="130"/>
    </location>
</feature>
<dbReference type="InterPro" id="IPR029063">
    <property type="entry name" value="SAM-dependent_MTases_sf"/>
</dbReference>
<dbReference type="Proteomes" id="UP000229740">
    <property type="component" value="Unassembled WGS sequence"/>
</dbReference>